<protein>
    <submittedName>
        <fullName evidence="2">Uncharacterized protein</fullName>
    </submittedName>
</protein>
<gene>
    <name evidence="2" type="ORF">N8I77_002811</name>
</gene>
<evidence type="ECO:0000313" key="3">
    <source>
        <dbReference type="Proteomes" id="UP001265746"/>
    </source>
</evidence>
<dbReference type="AlphaFoldDB" id="A0AAD9SUW8"/>
<evidence type="ECO:0000256" key="1">
    <source>
        <dbReference type="SAM" id="MobiDB-lite"/>
    </source>
</evidence>
<keyword evidence="3" id="KW-1185">Reference proteome</keyword>
<proteinExistence type="predicted"/>
<dbReference type="EMBL" id="JAUJFL010000001">
    <property type="protein sequence ID" value="KAK2616102.1"/>
    <property type="molecule type" value="Genomic_DNA"/>
</dbReference>
<dbReference type="Proteomes" id="UP001265746">
    <property type="component" value="Unassembled WGS sequence"/>
</dbReference>
<organism evidence="2 3">
    <name type="scientific">Phomopsis amygdali</name>
    <name type="common">Fusicoccum amygdali</name>
    <dbReference type="NCBI Taxonomy" id="1214568"/>
    <lineage>
        <taxon>Eukaryota</taxon>
        <taxon>Fungi</taxon>
        <taxon>Dikarya</taxon>
        <taxon>Ascomycota</taxon>
        <taxon>Pezizomycotina</taxon>
        <taxon>Sordariomycetes</taxon>
        <taxon>Sordariomycetidae</taxon>
        <taxon>Diaporthales</taxon>
        <taxon>Diaporthaceae</taxon>
        <taxon>Diaporthe</taxon>
    </lineage>
</organism>
<evidence type="ECO:0000313" key="2">
    <source>
        <dbReference type="EMBL" id="KAK2616102.1"/>
    </source>
</evidence>
<accession>A0AAD9SUW8</accession>
<comment type="caution">
    <text evidence="2">The sequence shown here is derived from an EMBL/GenBank/DDBJ whole genome shotgun (WGS) entry which is preliminary data.</text>
</comment>
<sequence>MSNRTYAAPAADGKWYFGIFGVNVRAPFVPDEPVPSPAALSDPLNEAKRSLSADGNETSVSMAFRPRPVPRSVINFFQQMQANGEELEETMRTLTLIDVPVEGHTIENFYRATIEDSISLTIEDAVVWTAEEAGVEALAEALEVAGGDALLALGGLLAETVDAKEKYKSLQLEMKNGNNPFNKKNNSTNVALFANPPTGGEYIINFANFSGSDWTLLSYYSPTHNAIDNETSAPEQVLKGANGIMGTSTLDFQMKLGGYGNGPWDAWVQYKSPEGVIVGVSIHQPFELFWLGTYPSYYVCYPGGKGWEEPAGGPSHSFNWSGYGYEFAVKPAGAGSSFRADATISRKQ</sequence>
<feature type="region of interest" description="Disordered" evidence="1">
    <location>
        <begin position="34"/>
        <end position="57"/>
    </location>
</feature>
<name>A0AAD9SUW8_PHOAM</name>
<reference evidence="2" key="1">
    <citation type="submission" date="2023-06" db="EMBL/GenBank/DDBJ databases">
        <authorList>
            <person name="Noh H."/>
        </authorList>
    </citation>
    <scope>NUCLEOTIDE SEQUENCE</scope>
    <source>
        <strain evidence="2">DUCC20226</strain>
    </source>
</reference>